<dbReference type="PANTHER" id="PTHR43415:SF3">
    <property type="entry name" value="GNAT-FAMILY ACETYLTRANSFERASE"/>
    <property type="match status" value="1"/>
</dbReference>
<dbReference type="InterPro" id="IPR016181">
    <property type="entry name" value="Acyl_CoA_acyltransferase"/>
</dbReference>
<evidence type="ECO:0000259" key="2">
    <source>
        <dbReference type="PROSITE" id="PS51186"/>
    </source>
</evidence>
<keyword evidence="4" id="KW-1185">Reference proteome</keyword>
<dbReference type="EMBL" id="PZZP01000001">
    <property type="protein sequence ID" value="PTM57742.1"/>
    <property type="molecule type" value="Genomic_DNA"/>
</dbReference>
<evidence type="ECO:0000313" key="3">
    <source>
        <dbReference type="EMBL" id="PTM57742.1"/>
    </source>
</evidence>
<organism evidence="3 4">
    <name type="scientific">Desmospora activa DSM 45169</name>
    <dbReference type="NCBI Taxonomy" id="1121389"/>
    <lineage>
        <taxon>Bacteria</taxon>
        <taxon>Bacillati</taxon>
        <taxon>Bacillota</taxon>
        <taxon>Bacilli</taxon>
        <taxon>Bacillales</taxon>
        <taxon>Thermoactinomycetaceae</taxon>
        <taxon>Desmospora</taxon>
    </lineage>
</organism>
<dbReference type="Pfam" id="PF00583">
    <property type="entry name" value="Acetyltransf_1"/>
    <property type="match status" value="1"/>
</dbReference>
<dbReference type="Gene3D" id="3.40.630.30">
    <property type="match status" value="1"/>
</dbReference>
<comment type="caution">
    <text evidence="3">The sequence shown here is derived from an EMBL/GenBank/DDBJ whole genome shotgun (WGS) entry which is preliminary data.</text>
</comment>
<dbReference type="CDD" id="cd04301">
    <property type="entry name" value="NAT_SF"/>
    <property type="match status" value="1"/>
</dbReference>
<dbReference type="PANTHER" id="PTHR43415">
    <property type="entry name" value="SPERMIDINE N(1)-ACETYLTRANSFERASE"/>
    <property type="match status" value="1"/>
</dbReference>
<dbReference type="PROSITE" id="PS51186">
    <property type="entry name" value="GNAT"/>
    <property type="match status" value="1"/>
</dbReference>
<accession>A0A2T4Z765</accession>
<reference evidence="3 4" key="1">
    <citation type="submission" date="2018-04" db="EMBL/GenBank/DDBJ databases">
        <title>Genomic Encyclopedia of Archaeal and Bacterial Type Strains, Phase II (KMG-II): from individual species to whole genera.</title>
        <authorList>
            <person name="Goeker M."/>
        </authorList>
    </citation>
    <scope>NUCLEOTIDE SEQUENCE [LARGE SCALE GENOMIC DNA]</scope>
    <source>
        <strain evidence="3 4">DSM 45169</strain>
    </source>
</reference>
<dbReference type="AlphaFoldDB" id="A0A2T4Z765"/>
<dbReference type="RefSeq" id="WP_107724617.1">
    <property type="nucleotide sequence ID" value="NZ_PZZP01000001.1"/>
</dbReference>
<name>A0A2T4Z765_9BACL</name>
<dbReference type="GO" id="GO:0016747">
    <property type="term" value="F:acyltransferase activity, transferring groups other than amino-acyl groups"/>
    <property type="evidence" value="ECO:0007669"/>
    <property type="project" value="InterPro"/>
</dbReference>
<dbReference type="Proteomes" id="UP000241639">
    <property type="component" value="Unassembled WGS sequence"/>
</dbReference>
<feature type="domain" description="N-acetyltransferase" evidence="2">
    <location>
        <begin position="25"/>
        <end position="187"/>
    </location>
</feature>
<feature type="compositionally biased region" description="Basic and acidic residues" evidence="1">
    <location>
        <begin position="1"/>
        <end position="17"/>
    </location>
</feature>
<sequence>MAADVKERTAPFSERQKMKAKGRQVMLRPAIPRDAEELRRRLARVVREGVYLDETPDSLPDKQEKKEEIQEIQDAGGMYTVVEVDGEIAGAAILKRGNRGISRHTARFRTWLTPGYRGMGLGRKLMEYTIAWARTQEVEKINLDVWSSNDRAIELYKKYGFKVEGRLRKQAILHGKYVDEVYMSLFL</sequence>
<dbReference type="OrthoDB" id="948250at2"/>
<feature type="region of interest" description="Disordered" evidence="1">
    <location>
        <begin position="1"/>
        <end position="25"/>
    </location>
</feature>
<gene>
    <name evidence="3" type="ORF">C8J48_0294</name>
</gene>
<evidence type="ECO:0000256" key="1">
    <source>
        <dbReference type="SAM" id="MobiDB-lite"/>
    </source>
</evidence>
<dbReference type="SUPFAM" id="SSF55729">
    <property type="entry name" value="Acyl-CoA N-acyltransferases (Nat)"/>
    <property type="match status" value="1"/>
</dbReference>
<protein>
    <recommendedName>
        <fullName evidence="2">N-acetyltransferase domain-containing protein</fullName>
    </recommendedName>
</protein>
<dbReference type="InterPro" id="IPR000182">
    <property type="entry name" value="GNAT_dom"/>
</dbReference>
<evidence type="ECO:0000313" key="4">
    <source>
        <dbReference type="Proteomes" id="UP000241639"/>
    </source>
</evidence>
<proteinExistence type="predicted"/>